<evidence type="ECO:0000313" key="1">
    <source>
        <dbReference type="EMBL" id="QRC94694.1"/>
    </source>
</evidence>
<gene>
    <name evidence="1" type="ORF">JI435_406190</name>
</gene>
<dbReference type="AlphaFoldDB" id="A0A7U2HY53"/>
<dbReference type="EMBL" id="CP069027">
    <property type="protein sequence ID" value="QRC94694.1"/>
    <property type="molecule type" value="Genomic_DNA"/>
</dbReference>
<keyword evidence="2" id="KW-1185">Reference proteome</keyword>
<name>A0A7U2HY53_PHANO</name>
<reference evidence="2" key="1">
    <citation type="journal article" date="2021" name="BMC Genomics">
        <title>Chromosome-level genome assembly and manually-curated proteome of model necrotroph Parastagonospora nodorum Sn15 reveals a genome-wide trove of candidate effector homologs, and redundancy of virulence-related functions within an accessory chromosome.</title>
        <authorList>
            <person name="Bertazzoni S."/>
            <person name="Jones D.A.B."/>
            <person name="Phan H.T."/>
            <person name="Tan K.-C."/>
            <person name="Hane J.K."/>
        </authorList>
    </citation>
    <scope>NUCLEOTIDE SEQUENCE [LARGE SCALE GENOMIC DNA]</scope>
    <source>
        <strain evidence="2">SN15 / ATCC MYA-4574 / FGSC 10173)</strain>
    </source>
</reference>
<sequence length="54" mass="5472">MAGSSDARICLKPCAVGADAAARGDGTGRAAGFSLYLSFRILNVLDGGVEMVCH</sequence>
<dbReference type="Proteomes" id="UP000663193">
    <property type="component" value="Chromosome 5"/>
</dbReference>
<protein>
    <submittedName>
        <fullName evidence="1">Uncharacterized protein</fullName>
    </submittedName>
</protein>
<accession>A0A7U2HY53</accession>
<dbReference type="VEuPathDB" id="FungiDB:JI435_406190"/>
<proteinExistence type="predicted"/>
<evidence type="ECO:0000313" key="2">
    <source>
        <dbReference type="Proteomes" id="UP000663193"/>
    </source>
</evidence>
<organism evidence="1 2">
    <name type="scientific">Phaeosphaeria nodorum (strain SN15 / ATCC MYA-4574 / FGSC 10173)</name>
    <name type="common">Glume blotch fungus</name>
    <name type="synonym">Parastagonospora nodorum</name>
    <dbReference type="NCBI Taxonomy" id="321614"/>
    <lineage>
        <taxon>Eukaryota</taxon>
        <taxon>Fungi</taxon>
        <taxon>Dikarya</taxon>
        <taxon>Ascomycota</taxon>
        <taxon>Pezizomycotina</taxon>
        <taxon>Dothideomycetes</taxon>
        <taxon>Pleosporomycetidae</taxon>
        <taxon>Pleosporales</taxon>
        <taxon>Pleosporineae</taxon>
        <taxon>Phaeosphaeriaceae</taxon>
        <taxon>Parastagonospora</taxon>
    </lineage>
</organism>